<gene>
    <name evidence="1" type="ORF">AOE01nite_14400</name>
</gene>
<protein>
    <recommendedName>
        <fullName evidence="3">NADH-ubiquinone oxidoreductase</fullName>
    </recommendedName>
</protein>
<evidence type="ECO:0000313" key="2">
    <source>
        <dbReference type="Proteomes" id="UP000321746"/>
    </source>
</evidence>
<proteinExistence type="predicted"/>
<dbReference type="Proteomes" id="UP000321746">
    <property type="component" value="Unassembled WGS sequence"/>
</dbReference>
<organism evidence="1 2">
    <name type="scientific">Acetobacter oeni</name>
    <dbReference type="NCBI Taxonomy" id="304077"/>
    <lineage>
        <taxon>Bacteria</taxon>
        <taxon>Pseudomonadati</taxon>
        <taxon>Pseudomonadota</taxon>
        <taxon>Alphaproteobacteria</taxon>
        <taxon>Acetobacterales</taxon>
        <taxon>Acetobacteraceae</taxon>
        <taxon>Acetobacter</taxon>
    </lineage>
</organism>
<name>A0A511XJV3_9PROT</name>
<evidence type="ECO:0008006" key="3">
    <source>
        <dbReference type="Google" id="ProtNLM"/>
    </source>
</evidence>
<sequence length="294" mass="30499">MIGAGGRSGAALCRTLLVQGNNIIPLIRNPERYRTGLAGVGLSPGEHMAGGGSLRKPRIVDLTGPANTLKAALTDAAIVVCTAHARNIPAILNAAPPEARIVALGSTRKFTRWPDAHGNGVLQGEQALLTSGRNGVILHPTMIYGAAGENNVQRLAALLKYLPLIPLPDGGRALVQPIYQNDVTASLVAAINKNWTGPHSLVIAGAAPVNYRGFVHLVARAAGLTVRPVISVPAAPLIAAAALTRLAPGLPDIGPAEIRRLLEDKAFDIGPMVRTLGVVPVSLETGLAHLFGKN</sequence>
<comment type="caution">
    <text evidence="1">The sequence shown here is derived from an EMBL/GenBank/DDBJ whole genome shotgun (WGS) entry which is preliminary data.</text>
</comment>
<keyword evidence="2" id="KW-1185">Reference proteome</keyword>
<dbReference type="SUPFAM" id="SSF51735">
    <property type="entry name" value="NAD(P)-binding Rossmann-fold domains"/>
    <property type="match status" value="1"/>
</dbReference>
<accession>A0A511XJV3</accession>
<reference evidence="1 2" key="1">
    <citation type="submission" date="2019-07" db="EMBL/GenBank/DDBJ databases">
        <title>Whole genome shotgun sequence of Acetobacter oeni NBRC 105207.</title>
        <authorList>
            <person name="Hosoyama A."/>
            <person name="Uohara A."/>
            <person name="Ohji S."/>
            <person name="Ichikawa N."/>
        </authorList>
    </citation>
    <scope>NUCLEOTIDE SEQUENCE [LARGE SCALE GENOMIC DNA]</scope>
    <source>
        <strain evidence="1 2">NBRC 105207</strain>
    </source>
</reference>
<dbReference type="EMBL" id="BJYG01000017">
    <property type="protein sequence ID" value="GEN63216.1"/>
    <property type="molecule type" value="Genomic_DNA"/>
</dbReference>
<dbReference type="Gene3D" id="3.40.50.720">
    <property type="entry name" value="NAD(P)-binding Rossmann-like Domain"/>
    <property type="match status" value="1"/>
</dbReference>
<dbReference type="AlphaFoldDB" id="A0A511XJV3"/>
<dbReference type="InterPro" id="IPR036291">
    <property type="entry name" value="NAD(P)-bd_dom_sf"/>
</dbReference>
<evidence type="ECO:0000313" key="1">
    <source>
        <dbReference type="EMBL" id="GEN63216.1"/>
    </source>
</evidence>